<dbReference type="GO" id="GO:0032259">
    <property type="term" value="P:methylation"/>
    <property type="evidence" value="ECO:0007669"/>
    <property type="project" value="UniProtKB-KW"/>
</dbReference>
<keyword evidence="1" id="KW-0489">Methyltransferase</keyword>
<accession>A0A254TMX5</accession>
<dbReference type="Gene3D" id="3.40.50.150">
    <property type="entry name" value="Vaccinia Virus protein VP39"/>
    <property type="match status" value="1"/>
</dbReference>
<proteinExistence type="predicted"/>
<dbReference type="InterPro" id="IPR029063">
    <property type="entry name" value="SAM-dependent_MTases_sf"/>
</dbReference>
<evidence type="ECO:0000313" key="2">
    <source>
        <dbReference type="Proteomes" id="UP000197535"/>
    </source>
</evidence>
<dbReference type="SUPFAM" id="SSF53335">
    <property type="entry name" value="S-adenosyl-L-methionine-dependent methyltransferases"/>
    <property type="match status" value="1"/>
</dbReference>
<protein>
    <submittedName>
        <fullName evidence="1">Methylase</fullName>
    </submittedName>
</protein>
<gene>
    <name evidence="1" type="ORF">AYR66_23275</name>
</gene>
<dbReference type="AlphaFoldDB" id="A0A254TMX5"/>
<reference evidence="1 2" key="1">
    <citation type="submission" date="2016-02" db="EMBL/GenBank/DDBJ databases">
        <authorList>
            <person name="Wen L."/>
            <person name="He K."/>
            <person name="Yang H."/>
        </authorList>
    </citation>
    <scope>NUCLEOTIDE SEQUENCE [LARGE SCALE GENOMIC DNA]</scope>
    <source>
        <strain evidence="1 2">TSA40</strain>
    </source>
</reference>
<comment type="caution">
    <text evidence="1">The sequence shown here is derived from an EMBL/GenBank/DDBJ whole genome shotgun (WGS) entry which is preliminary data.</text>
</comment>
<dbReference type="RefSeq" id="WP_088708807.1">
    <property type="nucleotide sequence ID" value="NZ_LSTO01000001.1"/>
</dbReference>
<keyword evidence="1" id="KW-0808">Transferase</keyword>
<sequence>MTKPFSAACERNRDPILAQLRRFLPAQGRVLEIGSGTGQHAVYFGAHLQGLTWQTSDLPSNHPGIHAWLAEEAPPNVLPPVALDVRADAWPAGPWDAVFTANTCHIMAWDEVKAMLAGAARVLHPGGILCIYGPFNYGGEFTSESNAMFDMSLKAQGEHMGIRNFEDVCRVAESHGLALVEDCAMPAHNRLIAWKKT</sequence>
<dbReference type="InterPro" id="IPR010342">
    <property type="entry name" value="DUF938"/>
</dbReference>
<dbReference type="Pfam" id="PF06080">
    <property type="entry name" value="DUF938"/>
    <property type="match status" value="1"/>
</dbReference>
<dbReference type="GO" id="GO:0008168">
    <property type="term" value="F:methyltransferase activity"/>
    <property type="evidence" value="ECO:0007669"/>
    <property type="project" value="UniProtKB-KW"/>
</dbReference>
<dbReference type="Proteomes" id="UP000197535">
    <property type="component" value="Unassembled WGS sequence"/>
</dbReference>
<dbReference type="CDD" id="cd02440">
    <property type="entry name" value="AdoMet_MTases"/>
    <property type="match status" value="1"/>
</dbReference>
<keyword evidence="2" id="KW-1185">Reference proteome</keyword>
<organism evidence="1 2">
    <name type="scientific">Noviherbaspirillum denitrificans</name>
    <dbReference type="NCBI Taxonomy" id="1968433"/>
    <lineage>
        <taxon>Bacteria</taxon>
        <taxon>Pseudomonadati</taxon>
        <taxon>Pseudomonadota</taxon>
        <taxon>Betaproteobacteria</taxon>
        <taxon>Burkholderiales</taxon>
        <taxon>Oxalobacteraceae</taxon>
        <taxon>Noviherbaspirillum</taxon>
    </lineage>
</organism>
<dbReference type="OrthoDB" id="9342562at2"/>
<evidence type="ECO:0000313" key="1">
    <source>
        <dbReference type="EMBL" id="OWW21973.1"/>
    </source>
</evidence>
<dbReference type="PANTHER" id="PTHR20974:SF0">
    <property type="entry name" value="UPF0585 PROTEIN CG18661"/>
    <property type="match status" value="1"/>
</dbReference>
<name>A0A254TMX5_9BURK</name>
<dbReference type="EMBL" id="LSTO01000001">
    <property type="protein sequence ID" value="OWW21973.1"/>
    <property type="molecule type" value="Genomic_DNA"/>
</dbReference>
<dbReference type="PANTHER" id="PTHR20974">
    <property type="entry name" value="UPF0585 PROTEIN CG18661"/>
    <property type="match status" value="1"/>
</dbReference>